<keyword evidence="3" id="KW-1185">Reference proteome</keyword>
<gene>
    <name evidence="2" type="ORF">SAMN06297144_1088</name>
</gene>
<feature type="compositionally biased region" description="Basic and acidic residues" evidence="1">
    <location>
        <begin position="14"/>
        <end position="23"/>
    </location>
</feature>
<evidence type="ECO:0008006" key="4">
    <source>
        <dbReference type="Google" id="ProtNLM"/>
    </source>
</evidence>
<reference evidence="2 3" key="1">
    <citation type="submission" date="2017-07" db="EMBL/GenBank/DDBJ databases">
        <authorList>
            <person name="Sun Z.S."/>
            <person name="Albrecht U."/>
            <person name="Echele G."/>
            <person name="Lee C.C."/>
        </authorList>
    </citation>
    <scope>NUCLEOTIDE SEQUENCE [LARGE SCALE GENOMIC DNA]</scope>
    <source>
        <strain evidence="2 3">CGMCC 1.12672</strain>
    </source>
</reference>
<dbReference type="OrthoDB" id="7282816at2"/>
<dbReference type="AlphaFoldDB" id="A0A285QK98"/>
<evidence type="ECO:0000313" key="2">
    <source>
        <dbReference type="EMBL" id="SOB80492.1"/>
    </source>
</evidence>
<feature type="compositionally biased region" description="Basic and acidic residues" evidence="1">
    <location>
        <begin position="226"/>
        <end position="236"/>
    </location>
</feature>
<evidence type="ECO:0000256" key="1">
    <source>
        <dbReference type="SAM" id="MobiDB-lite"/>
    </source>
</evidence>
<dbReference type="RefSeq" id="WP_097062900.1">
    <property type="nucleotide sequence ID" value="NZ_OBMI01000001.1"/>
</dbReference>
<name>A0A285QK98_9SPHN</name>
<feature type="region of interest" description="Disordered" evidence="1">
    <location>
        <begin position="226"/>
        <end position="273"/>
    </location>
</feature>
<accession>A0A285QK98</accession>
<dbReference type="EMBL" id="OBMI01000001">
    <property type="protein sequence ID" value="SOB80492.1"/>
    <property type="molecule type" value="Genomic_DNA"/>
</dbReference>
<sequence length="273" mass="30429">MEHDPNRTPAPSSEDPRALQRLDDDLDDDPEPPVFDAHGFDPAEFEWRPVPRKRRADGWTIDKQRQFIEVLADTGLVSAACEATDMSVQSAYRLRRAPGSEGFARAWAAATAAAVTRLVDVAFTRAIEGEEVPVFDRDGVRIGAKWRHNDRLLMFLIRAYQPERFAHAHRDVRPPDAALPAPELPVVRALEALAPVPPAEPHTLLPPERLAEEVLTARAVAEAHNRYPVDERERYRRPTAPPSHPAALDRSLARQQRAAARAARADDPGLTLD</sequence>
<feature type="compositionally biased region" description="Low complexity" evidence="1">
    <location>
        <begin position="246"/>
        <end position="262"/>
    </location>
</feature>
<evidence type="ECO:0000313" key="3">
    <source>
        <dbReference type="Proteomes" id="UP000219494"/>
    </source>
</evidence>
<dbReference type="Proteomes" id="UP000219494">
    <property type="component" value="Unassembled WGS sequence"/>
</dbReference>
<organism evidence="2 3">
    <name type="scientific">Sphingomonas guangdongensis</name>
    <dbReference type="NCBI Taxonomy" id="1141890"/>
    <lineage>
        <taxon>Bacteria</taxon>
        <taxon>Pseudomonadati</taxon>
        <taxon>Pseudomonadota</taxon>
        <taxon>Alphaproteobacteria</taxon>
        <taxon>Sphingomonadales</taxon>
        <taxon>Sphingomonadaceae</taxon>
        <taxon>Sphingomonas</taxon>
    </lineage>
</organism>
<feature type="region of interest" description="Disordered" evidence="1">
    <location>
        <begin position="1"/>
        <end position="41"/>
    </location>
</feature>
<proteinExistence type="predicted"/>
<protein>
    <recommendedName>
        <fullName evidence="4">Terminase small subunit</fullName>
    </recommendedName>
</protein>